<feature type="domain" description="B box-type" evidence="10">
    <location>
        <begin position="51"/>
        <end position="99"/>
    </location>
</feature>
<dbReference type="PANTHER" id="PTHR31832">
    <property type="entry name" value="B-BOX ZINC FINGER PROTEIN 22"/>
    <property type="match status" value="1"/>
</dbReference>
<evidence type="ECO:0000256" key="6">
    <source>
        <dbReference type="ARBA" id="ARBA00023163"/>
    </source>
</evidence>
<dbReference type="InterPro" id="IPR000315">
    <property type="entry name" value="Znf_B-box"/>
</dbReference>
<feature type="region of interest" description="Disordered" evidence="9">
    <location>
        <begin position="108"/>
        <end position="176"/>
    </location>
</feature>
<dbReference type="GO" id="GO:0008270">
    <property type="term" value="F:zinc ion binding"/>
    <property type="evidence" value="ECO:0007669"/>
    <property type="project" value="UniProtKB-KW"/>
</dbReference>
<reference evidence="11 12" key="1">
    <citation type="journal article" date="2024" name="Nat. Commun.">
        <title>Phylogenomics reveals the evolutionary origins of lichenization in chlorophyte algae.</title>
        <authorList>
            <person name="Puginier C."/>
            <person name="Libourel C."/>
            <person name="Otte J."/>
            <person name="Skaloud P."/>
            <person name="Haon M."/>
            <person name="Grisel S."/>
            <person name="Petersen M."/>
            <person name="Berrin J.G."/>
            <person name="Delaux P.M."/>
            <person name="Dal Grande F."/>
            <person name="Keller J."/>
        </authorList>
    </citation>
    <scope>NUCLEOTIDE SEQUENCE [LARGE SCALE GENOMIC DNA]</scope>
    <source>
        <strain evidence="11 12">SAG 2036</strain>
    </source>
</reference>
<dbReference type="GO" id="GO:0005634">
    <property type="term" value="C:nucleus"/>
    <property type="evidence" value="ECO:0007669"/>
    <property type="project" value="UniProtKB-SubCell"/>
</dbReference>
<dbReference type="SMART" id="SM00336">
    <property type="entry name" value="BBOX"/>
    <property type="match status" value="2"/>
</dbReference>
<evidence type="ECO:0000256" key="5">
    <source>
        <dbReference type="ARBA" id="ARBA00023015"/>
    </source>
</evidence>
<dbReference type="Gene3D" id="3.30.160.60">
    <property type="entry name" value="Classic Zinc Finger"/>
    <property type="match status" value="1"/>
</dbReference>
<dbReference type="GO" id="GO:0006355">
    <property type="term" value="P:regulation of DNA-templated transcription"/>
    <property type="evidence" value="ECO:0007669"/>
    <property type="project" value="TreeGrafter"/>
</dbReference>
<dbReference type="Proteomes" id="UP001465755">
    <property type="component" value="Unassembled WGS sequence"/>
</dbReference>
<evidence type="ECO:0000256" key="3">
    <source>
        <dbReference type="ARBA" id="ARBA00022737"/>
    </source>
</evidence>
<accession>A0AAW1NPP5</accession>
<evidence type="ECO:0000313" key="12">
    <source>
        <dbReference type="Proteomes" id="UP001465755"/>
    </source>
</evidence>
<evidence type="ECO:0000256" key="1">
    <source>
        <dbReference type="ARBA" id="ARBA00004123"/>
    </source>
</evidence>
<keyword evidence="4" id="KW-0862">Zinc</keyword>
<keyword evidence="12" id="KW-1185">Reference proteome</keyword>
<dbReference type="InterPro" id="IPR049808">
    <property type="entry name" value="CONSTANS-like_Bbox1"/>
</dbReference>
<dbReference type="GO" id="GO:0009640">
    <property type="term" value="P:photomorphogenesis"/>
    <property type="evidence" value="ECO:0007669"/>
    <property type="project" value="TreeGrafter"/>
</dbReference>
<name>A0AAW1NPP5_9CHLO</name>
<dbReference type="PROSITE" id="PS50119">
    <property type="entry name" value="ZF_BBOX"/>
    <property type="match status" value="2"/>
</dbReference>
<sequence>MGYKCDVCENEEGVVFCFADEAVLCRQCDNSVHGNAKSAEKHERVGLTASTSTHQCDICQEQNAALFCAEDRTLLCRRCDLMIHKANAQTAKHHRTLLIGMNVGLEALPLPGETGRTEEGTSRRLRRNNTYGSASASGSHGTTAAPSRRAAAHAQPQSPTKDSIPHAPSSGNLINTGAHGALISPFDSAGSYLPFSDPVASTNAMGMPGPSNADAGAAAGPGAGAYEPAAPWLDAPGGMTLAAELLGVPSVSNGFTAKDIDAAYMLGGTSGELQLEAGLSALLEVPDFDSNSPSCDDMFAGYNPGPLPGMHKHKQPAGDGVVPDLFQPASKRQRA</sequence>
<protein>
    <recommendedName>
        <fullName evidence="10">B box-type domain-containing protein</fullName>
    </recommendedName>
</protein>
<evidence type="ECO:0000256" key="4">
    <source>
        <dbReference type="ARBA" id="ARBA00022833"/>
    </source>
</evidence>
<proteinExistence type="predicted"/>
<evidence type="ECO:0000256" key="9">
    <source>
        <dbReference type="SAM" id="MobiDB-lite"/>
    </source>
</evidence>
<evidence type="ECO:0000256" key="2">
    <source>
        <dbReference type="ARBA" id="ARBA00022723"/>
    </source>
</evidence>
<gene>
    <name evidence="11" type="ORF">WJX73_010120</name>
</gene>
<keyword evidence="8" id="KW-0863">Zinc-finger</keyword>
<feature type="compositionally biased region" description="Low complexity" evidence="9">
    <location>
        <begin position="130"/>
        <end position="158"/>
    </location>
</feature>
<feature type="region of interest" description="Disordered" evidence="9">
    <location>
        <begin position="306"/>
        <end position="335"/>
    </location>
</feature>
<keyword evidence="7" id="KW-0539">Nucleus</keyword>
<dbReference type="CDD" id="cd19821">
    <property type="entry name" value="Bbox1_BBX-like"/>
    <property type="match status" value="2"/>
</dbReference>
<comment type="caution">
    <text evidence="11">The sequence shown here is derived from an EMBL/GenBank/DDBJ whole genome shotgun (WGS) entry which is preliminary data.</text>
</comment>
<comment type="subcellular location">
    <subcellularLocation>
        <location evidence="1">Nucleus</location>
    </subcellularLocation>
</comment>
<evidence type="ECO:0000256" key="7">
    <source>
        <dbReference type="ARBA" id="ARBA00023242"/>
    </source>
</evidence>
<feature type="domain" description="B box-type" evidence="10">
    <location>
        <begin position="1"/>
        <end position="47"/>
    </location>
</feature>
<evidence type="ECO:0000256" key="8">
    <source>
        <dbReference type="PROSITE-ProRule" id="PRU00024"/>
    </source>
</evidence>
<dbReference type="AlphaFoldDB" id="A0AAW1NPP5"/>
<dbReference type="EMBL" id="JALJOQ010000143">
    <property type="protein sequence ID" value="KAK9794054.1"/>
    <property type="molecule type" value="Genomic_DNA"/>
</dbReference>
<evidence type="ECO:0000313" key="11">
    <source>
        <dbReference type="EMBL" id="KAK9794054.1"/>
    </source>
</evidence>
<dbReference type="Pfam" id="PF00643">
    <property type="entry name" value="zf-B_box"/>
    <property type="match status" value="2"/>
</dbReference>
<keyword evidence="2" id="KW-0479">Metal-binding</keyword>
<dbReference type="InterPro" id="IPR051979">
    <property type="entry name" value="B-box_zinc_finger"/>
</dbReference>
<keyword evidence="5" id="KW-0805">Transcription regulation</keyword>
<dbReference type="PANTHER" id="PTHR31832:SF63">
    <property type="entry name" value="B-BOX ZINC FINGER PROTEIN 23"/>
    <property type="match status" value="1"/>
</dbReference>
<keyword evidence="3" id="KW-0677">Repeat</keyword>
<organism evidence="11 12">
    <name type="scientific">Symbiochloris irregularis</name>
    <dbReference type="NCBI Taxonomy" id="706552"/>
    <lineage>
        <taxon>Eukaryota</taxon>
        <taxon>Viridiplantae</taxon>
        <taxon>Chlorophyta</taxon>
        <taxon>core chlorophytes</taxon>
        <taxon>Trebouxiophyceae</taxon>
        <taxon>Trebouxiales</taxon>
        <taxon>Trebouxiaceae</taxon>
        <taxon>Symbiochloris</taxon>
    </lineage>
</organism>
<keyword evidence="6" id="KW-0804">Transcription</keyword>
<evidence type="ECO:0000259" key="10">
    <source>
        <dbReference type="PROSITE" id="PS50119"/>
    </source>
</evidence>